<proteinExistence type="predicted"/>
<dbReference type="AlphaFoldDB" id="A0A9W9TXM5"/>
<dbReference type="RefSeq" id="XP_058334508.1">
    <property type="nucleotide sequence ID" value="XM_058471367.1"/>
</dbReference>
<organism evidence="1 2">
    <name type="scientific">Penicillium chermesinum</name>
    <dbReference type="NCBI Taxonomy" id="63820"/>
    <lineage>
        <taxon>Eukaryota</taxon>
        <taxon>Fungi</taxon>
        <taxon>Dikarya</taxon>
        <taxon>Ascomycota</taxon>
        <taxon>Pezizomycotina</taxon>
        <taxon>Eurotiomycetes</taxon>
        <taxon>Eurotiomycetidae</taxon>
        <taxon>Eurotiales</taxon>
        <taxon>Aspergillaceae</taxon>
        <taxon>Penicillium</taxon>
    </lineage>
</organism>
<sequence>MHLHGNKDRLYVTLYARGGQPKMPGLEDTYHWAFIVGPKEERKEGARGRRFHAKEIIANRQSVWKYEARGTTLGPTSMLLVRIMVGKVADLDRLIAVFENTPIRGGQPGYDTWNCVAWIQEALESAERDGKALGAAVTDWSSVRDTAMWYVSKKKSEHRFDGQAHFDQSKTPTWDILEKRETIP</sequence>
<dbReference type="GeneID" id="83198670"/>
<dbReference type="EMBL" id="JAPQKS010000002">
    <property type="protein sequence ID" value="KAJ5247087.1"/>
    <property type="molecule type" value="Genomic_DNA"/>
</dbReference>
<dbReference type="InterPro" id="IPR054208">
    <property type="entry name" value="DUF6914"/>
</dbReference>
<reference evidence="1" key="1">
    <citation type="submission" date="2022-11" db="EMBL/GenBank/DDBJ databases">
        <authorList>
            <person name="Petersen C."/>
        </authorList>
    </citation>
    <scope>NUCLEOTIDE SEQUENCE</scope>
    <source>
        <strain evidence="1">IBT 19713</strain>
    </source>
</reference>
<dbReference type="Proteomes" id="UP001150941">
    <property type="component" value="Unassembled WGS sequence"/>
</dbReference>
<reference evidence="1" key="2">
    <citation type="journal article" date="2023" name="IMA Fungus">
        <title>Comparative genomic study of the Penicillium genus elucidates a diverse pangenome and 15 lateral gene transfer events.</title>
        <authorList>
            <person name="Petersen C."/>
            <person name="Sorensen T."/>
            <person name="Nielsen M.R."/>
            <person name="Sondergaard T.E."/>
            <person name="Sorensen J.L."/>
            <person name="Fitzpatrick D.A."/>
            <person name="Frisvad J.C."/>
            <person name="Nielsen K.L."/>
        </authorList>
    </citation>
    <scope>NUCLEOTIDE SEQUENCE</scope>
    <source>
        <strain evidence="1">IBT 19713</strain>
    </source>
</reference>
<accession>A0A9W9TXM5</accession>
<evidence type="ECO:0000313" key="1">
    <source>
        <dbReference type="EMBL" id="KAJ5247087.1"/>
    </source>
</evidence>
<dbReference type="Pfam" id="PF21858">
    <property type="entry name" value="DUF6914"/>
    <property type="match status" value="1"/>
</dbReference>
<comment type="caution">
    <text evidence="1">The sequence shown here is derived from an EMBL/GenBank/DDBJ whole genome shotgun (WGS) entry which is preliminary data.</text>
</comment>
<protein>
    <submittedName>
        <fullName evidence="1">Uncharacterized protein</fullName>
    </submittedName>
</protein>
<name>A0A9W9TXM5_9EURO</name>
<evidence type="ECO:0000313" key="2">
    <source>
        <dbReference type="Proteomes" id="UP001150941"/>
    </source>
</evidence>
<gene>
    <name evidence="1" type="ORF">N7468_002070</name>
</gene>
<dbReference type="OrthoDB" id="2679825at2759"/>
<keyword evidence="2" id="KW-1185">Reference proteome</keyword>